<dbReference type="Proteomes" id="UP001235939">
    <property type="component" value="Chromosome 07"/>
</dbReference>
<proteinExistence type="predicted"/>
<accession>A0ABY6KMN3</accession>
<gene>
    <name evidence="1" type="ORF">LAZ67_7001231</name>
</gene>
<dbReference type="EMBL" id="CP092869">
    <property type="protein sequence ID" value="UYV69923.1"/>
    <property type="molecule type" value="Genomic_DNA"/>
</dbReference>
<protein>
    <submittedName>
        <fullName evidence="1">Uncharacterized protein</fullName>
    </submittedName>
</protein>
<sequence length="67" mass="7744">METRSGKVYNTKKEETKVDDPAKLQIGAAICRILTLCRIGEGSGYYRLFTILRNSRMRAIDLLRFDF</sequence>
<reference evidence="1 2" key="1">
    <citation type="submission" date="2022-01" db="EMBL/GenBank/DDBJ databases">
        <title>A chromosomal length assembly of Cordylochernes scorpioides.</title>
        <authorList>
            <person name="Zeh D."/>
            <person name="Zeh J."/>
        </authorList>
    </citation>
    <scope>NUCLEOTIDE SEQUENCE [LARGE SCALE GENOMIC DNA]</scope>
    <source>
        <strain evidence="1">IN4F17</strain>
        <tissue evidence="1">Whole Body</tissue>
    </source>
</reference>
<evidence type="ECO:0000313" key="1">
    <source>
        <dbReference type="EMBL" id="UYV69923.1"/>
    </source>
</evidence>
<evidence type="ECO:0000313" key="2">
    <source>
        <dbReference type="Proteomes" id="UP001235939"/>
    </source>
</evidence>
<name>A0ABY6KMN3_9ARAC</name>
<organism evidence="1 2">
    <name type="scientific">Cordylochernes scorpioides</name>
    <dbReference type="NCBI Taxonomy" id="51811"/>
    <lineage>
        <taxon>Eukaryota</taxon>
        <taxon>Metazoa</taxon>
        <taxon>Ecdysozoa</taxon>
        <taxon>Arthropoda</taxon>
        <taxon>Chelicerata</taxon>
        <taxon>Arachnida</taxon>
        <taxon>Pseudoscorpiones</taxon>
        <taxon>Cheliferoidea</taxon>
        <taxon>Chernetidae</taxon>
        <taxon>Cordylochernes</taxon>
    </lineage>
</organism>
<keyword evidence="2" id="KW-1185">Reference proteome</keyword>